<accession>A0A5B8VGR9</accession>
<reference evidence="2 3" key="1">
    <citation type="journal article" date="2017" name="Int. J. Syst. Evol. Microbiol.">
        <title>Arachidicoccus ginsenosidivorans sp. nov., with ginsenoside-converting activity isolated from ginseng cultivating soil.</title>
        <authorList>
            <person name="Siddiqi M.Z."/>
            <person name="Aslam Z."/>
            <person name="Im W.T."/>
        </authorList>
    </citation>
    <scope>NUCLEOTIDE SEQUENCE [LARGE SCALE GENOMIC DNA]</scope>
    <source>
        <strain evidence="2 3">Gsoil 809</strain>
    </source>
</reference>
<dbReference type="KEGG" id="agi:FSB73_00120"/>
<keyword evidence="1" id="KW-1133">Transmembrane helix</keyword>
<dbReference type="AlphaFoldDB" id="A0A5B8VGR9"/>
<name>A0A5B8VGR9_9BACT</name>
<dbReference type="EMBL" id="CP042434">
    <property type="protein sequence ID" value="QEC70353.1"/>
    <property type="molecule type" value="Genomic_DNA"/>
</dbReference>
<sequence length="242" mass="28493">MKNNKHKNTAKHRHVSKNAQVKMKNRGKENPYVASRLRQLELHCYYNDCAEPFPELKQVCIAREHPDGTMTYLYLGMQDRMGIIENFKTEISIDRQRFDDLLQYFKLHPFNDVMALERLIYDTRACQAFWMLPLPKQLPMALGMLSHKQNKIQKAKRLATFQEVQANIAIVETAIRNSRKMKYYRCCVTILKITKTTNLIIRPVRILFLTITVCLRGLLMRLLVIRVNNLLAMTHQLSPWMV</sequence>
<protein>
    <submittedName>
        <fullName evidence="2">Uncharacterized protein</fullName>
    </submittedName>
</protein>
<proteinExistence type="predicted"/>
<gene>
    <name evidence="2" type="ORF">FSB73_00120</name>
</gene>
<dbReference type="Proteomes" id="UP000321291">
    <property type="component" value="Chromosome"/>
</dbReference>
<organism evidence="2 3">
    <name type="scientific">Arachidicoccus ginsenosidivorans</name>
    <dbReference type="NCBI Taxonomy" id="496057"/>
    <lineage>
        <taxon>Bacteria</taxon>
        <taxon>Pseudomonadati</taxon>
        <taxon>Bacteroidota</taxon>
        <taxon>Chitinophagia</taxon>
        <taxon>Chitinophagales</taxon>
        <taxon>Chitinophagaceae</taxon>
        <taxon>Arachidicoccus</taxon>
    </lineage>
</organism>
<evidence type="ECO:0000256" key="1">
    <source>
        <dbReference type="SAM" id="Phobius"/>
    </source>
</evidence>
<keyword evidence="1" id="KW-0812">Transmembrane</keyword>
<keyword evidence="3" id="KW-1185">Reference proteome</keyword>
<evidence type="ECO:0000313" key="3">
    <source>
        <dbReference type="Proteomes" id="UP000321291"/>
    </source>
</evidence>
<dbReference type="RefSeq" id="WP_146779617.1">
    <property type="nucleotide sequence ID" value="NZ_CP042434.1"/>
</dbReference>
<evidence type="ECO:0000313" key="2">
    <source>
        <dbReference type="EMBL" id="QEC70353.1"/>
    </source>
</evidence>
<keyword evidence="1" id="KW-0472">Membrane</keyword>
<feature type="transmembrane region" description="Helical" evidence="1">
    <location>
        <begin position="206"/>
        <end position="224"/>
    </location>
</feature>